<keyword evidence="4" id="KW-1185">Reference proteome</keyword>
<name>A0ABQ7BUK6_BRACR</name>
<evidence type="ECO:0000313" key="4">
    <source>
        <dbReference type="Proteomes" id="UP000266723"/>
    </source>
</evidence>
<accession>A0ABQ7BUK6</accession>
<evidence type="ECO:0000313" key="3">
    <source>
        <dbReference type="EMBL" id="KAF3543139.1"/>
    </source>
</evidence>
<proteinExistence type="predicted"/>
<keyword evidence="2" id="KW-0472">Membrane</keyword>
<protein>
    <submittedName>
        <fullName evidence="3">Uncharacterized protein</fullName>
    </submittedName>
</protein>
<reference evidence="3 4" key="1">
    <citation type="journal article" date="2020" name="BMC Genomics">
        <title>Intraspecific diversification of the crop wild relative Brassica cretica Lam. using demographic model selection.</title>
        <authorList>
            <person name="Kioukis A."/>
            <person name="Michalopoulou V.A."/>
            <person name="Briers L."/>
            <person name="Pirintsos S."/>
            <person name="Studholme D.J."/>
            <person name="Pavlidis P."/>
            <person name="Sarris P.F."/>
        </authorList>
    </citation>
    <scope>NUCLEOTIDE SEQUENCE [LARGE SCALE GENOMIC DNA]</scope>
    <source>
        <strain evidence="4">cv. PFS-1207/04</strain>
    </source>
</reference>
<sequence>MAQKRRVGWGRHKCVSFNVSCCVFGFSTTVRDKARRDLRDRTDVGSSVPSSFAAEVMMDEMCMVMCGAWLCGSDGKREFVVDKRNMARMIPVHEALTIKEIEGQVFAEFKKSETSFNVALSYWPPDSKDLVTGIKTPPVLLTSDGALRYFFSHMKVTGTLNLFATFDSLGYATAAADLDGFETPRCSTKQRESGSKRKDVDLSSVGSKTNFINLDDFQLIEEVEKLEKRLMSESNPTGGGDCSGWSDGIDSDYSGPEEIDERDVRPRGYDVEFWEPLIDGDLGGSNAVEVVFNDKEANGVAKLSEGSRSEPVGESSSGGRCLKDIPDDVRNAMLMPPLTKRPPGRRRTKRFPSTGEMPGPKKKTVPNKCGRDDNATDGVSKNHVGMILRNNFMDAYLWFSYPFGDWMFDIPIECSSCRLKAGVGLGQGVRRGSGCGRGECFDLGIGVYDMFVVVVVMVWLHVAVAIGVDDLFVVVVVMVWLHVVGGTSVEVCGHGDCGLVGSGSRYVRAARSVDDMFVVVVVMVWLDVLVGCGCGVSGVLCFIMDDMFVVGVCITRSLSGVCYHEVRKLSEWLWYVRAARGVEDMFVVVVVMVWLDVVIGCGCGVSCVLCFIMDDMFVVGVCITRSLSGVCYHELRKLSEWLWFLRCWEGCGQDDMFVVGVCITRSFSGVGYYEVRKLS</sequence>
<keyword evidence="2" id="KW-1133">Transmembrane helix</keyword>
<dbReference type="Proteomes" id="UP000266723">
    <property type="component" value="Unassembled WGS sequence"/>
</dbReference>
<evidence type="ECO:0000256" key="2">
    <source>
        <dbReference type="SAM" id="Phobius"/>
    </source>
</evidence>
<feature type="transmembrane region" description="Helical" evidence="2">
    <location>
        <begin position="586"/>
        <end position="612"/>
    </location>
</feature>
<gene>
    <name evidence="3" type="ORF">DY000_02007803</name>
</gene>
<feature type="region of interest" description="Disordered" evidence="1">
    <location>
        <begin position="333"/>
        <end position="375"/>
    </location>
</feature>
<feature type="region of interest" description="Disordered" evidence="1">
    <location>
        <begin position="302"/>
        <end position="321"/>
    </location>
</feature>
<feature type="region of interest" description="Disordered" evidence="1">
    <location>
        <begin position="232"/>
        <end position="262"/>
    </location>
</feature>
<feature type="transmembrane region" description="Helical" evidence="2">
    <location>
        <begin position="451"/>
        <end position="481"/>
    </location>
</feature>
<dbReference type="EMBL" id="QGKV02000832">
    <property type="protein sequence ID" value="KAF3543139.1"/>
    <property type="molecule type" value="Genomic_DNA"/>
</dbReference>
<evidence type="ECO:0000256" key="1">
    <source>
        <dbReference type="SAM" id="MobiDB-lite"/>
    </source>
</evidence>
<organism evidence="3 4">
    <name type="scientific">Brassica cretica</name>
    <name type="common">Mustard</name>
    <dbReference type="NCBI Taxonomy" id="69181"/>
    <lineage>
        <taxon>Eukaryota</taxon>
        <taxon>Viridiplantae</taxon>
        <taxon>Streptophyta</taxon>
        <taxon>Embryophyta</taxon>
        <taxon>Tracheophyta</taxon>
        <taxon>Spermatophyta</taxon>
        <taxon>Magnoliopsida</taxon>
        <taxon>eudicotyledons</taxon>
        <taxon>Gunneridae</taxon>
        <taxon>Pentapetalae</taxon>
        <taxon>rosids</taxon>
        <taxon>malvids</taxon>
        <taxon>Brassicales</taxon>
        <taxon>Brassicaceae</taxon>
        <taxon>Brassiceae</taxon>
        <taxon>Brassica</taxon>
    </lineage>
</organism>
<keyword evidence="2" id="KW-0812">Transmembrane</keyword>
<feature type="transmembrane region" description="Helical" evidence="2">
    <location>
        <begin position="516"/>
        <end position="540"/>
    </location>
</feature>
<comment type="caution">
    <text evidence="3">The sequence shown here is derived from an EMBL/GenBank/DDBJ whole genome shotgun (WGS) entry which is preliminary data.</text>
</comment>